<feature type="compositionally biased region" description="Polar residues" evidence="1">
    <location>
        <begin position="202"/>
        <end position="212"/>
    </location>
</feature>
<dbReference type="STRING" id="342668.A0A1B8GS22"/>
<feature type="compositionally biased region" description="Low complexity" evidence="1">
    <location>
        <begin position="182"/>
        <end position="198"/>
    </location>
</feature>
<keyword evidence="3" id="KW-1185">Reference proteome</keyword>
<name>A0A1B8GS22_9PEZI</name>
<feature type="region of interest" description="Disordered" evidence="1">
    <location>
        <begin position="142"/>
        <end position="212"/>
    </location>
</feature>
<dbReference type="AlphaFoldDB" id="A0A1B8GS22"/>
<reference evidence="2 3" key="1">
    <citation type="submission" date="2016-03" db="EMBL/GenBank/DDBJ databases">
        <title>Comparative genomics of Pseudogymnoascus destructans, the fungus causing white-nose syndrome of bats.</title>
        <authorList>
            <person name="Palmer J.M."/>
            <person name="Drees K.P."/>
            <person name="Foster J.T."/>
            <person name="Lindner D.L."/>
        </authorList>
    </citation>
    <scope>NUCLEOTIDE SEQUENCE [LARGE SCALE GENOMIC DNA]</scope>
    <source>
        <strain evidence="2 3">UAMH 10579</strain>
    </source>
</reference>
<dbReference type="Gene3D" id="3.40.50.11350">
    <property type="match status" value="1"/>
</dbReference>
<dbReference type="RefSeq" id="XP_018132365.1">
    <property type="nucleotide sequence ID" value="XM_018272964.2"/>
</dbReference>
<dbReference type="CDD" id="cd11296">
    <property type="entry name" value="O-FucT_like"/>
    <property type="match status" value="1"/>
</dbReference>
<accession>A0A1B8GS22</accession>
<dbReference type="OrthoDB" id="20368at2759"/>
<reference evidence="3" key="2">
    <citation type="journal article" date="2018" name="Nat. Commun.">
        <title>Extreme sensitivity to ultraviolet light in the fungal pathogen causing white-nose syndrome of bats.</title>
        <authorList>
            <person name="Palmer J.M."/>
            <person name="Drees K.P."/>
            <person name="Foster J.T."/>
            <person name="Lindner D.L."/>
        </authorList>
    </citation>
    <scope>NUCLEOTIDE SEQUENCE [LARGE SCALE GENOMIC DNA]</scope>
    <source>
        <strain evidence="3">UAMH 10579</strain>
    </source>
</reference>
<evidence type="ECO:0008006" key="4">
    <source>
        <dbReference type="Google" id="ProtNLM"/>
    </source>
</evidence>
<dbReference type="EMBL" id="KV460216">
    <property type="protein sequence ID" value="OBT98632.1"/>
    <property type="molecule type" value="Genomic_DNA"/>
</dbReference>
<proteinExistence type="predicted"/>
<protein>
    <recommendedName>
        <fullName evidence="4">O-fucosyltransferase family protein</fullName>
    </recommendedName>
</protein>
<evidence type="ECO:0000313" key="3">
    <source>
        <dbReference type="Proteomes" id="UP000091956"/>
    </source>
</evidence>
<sequence length="609" mass="65000">MLTRRTTLLTALLVASTFVLFLNVDFLSKYAGSPLAVPVAPGGFPAGAPGGEGLGDGGWPAAPERPQVFGDGGLAVVNDKDGGLGGLNGDGGLGGLGGDKDAGFGGDNKNAGLDGFGGNKDSGLDGLGGDNKNAGLDGLGGLGGLDGNNESKEAGNTAPIDFPPSNTDSTTIAVPPAILPETTTTNTNPNTNPAPTNADGSPKNTYFDQAFSASPPTPYDFPALTAQCARTHWRTDDVYLQCGGMAAGLTSIMSQVKVCLKMAFEAGTGLVLPSMPLRDSEHLEQFNLMNQDAYMTYDQWFDVAHLMDSVKRVCPQMKIVHPAQLDTAEYPVKNKWLIKLEDAKGYRQFQSYFWTGRPFATFFDEQYTKLTQLDKLNPHNKAAVEQGAPAKKGMTVVKMSSNFLLFRITDDPTGQDLKLWNDLGHLIRFTQPTRDLVSALLGHVSRPFYGVHFRVEKDTIWSSLENQLKVDLDALDKAWGMFGTPGGEKPLVYLACGDQEQVAKFVEAGKARGWEVTHKWTLAGGDKTTLEKIDALPFDFQGAVDMGFMVKSEFFLGITGSAFSSTIGNARDVTGRYRGSSLLLGKGGDGGARTHLFNDGDASLYACCL</sequence>
<organism evidence="2 3">
    <name type="scientific">Pseudogymnoascus verrucosus</name>
    <dbReference type="NCBI Taxonomy" id="342668"/>
    <lineage>
        <taxon>Eukaryota</taxon>
        <taxon>Fungi</taxon>
        <taxon>Dikarya</taxon>
        <taxon>Ascomycota</taxon>
        <taxon>Pezizomycotina</taxon>
        <taxon>Leotiomycetes</taxon>
        <taxon>Thelebolales</taxon>
        <taxon>Thelebolaceae</taxon>
        <taxon>Pseudogymnoascus</taxon>
    </lineage>
</organism>
<evidence type="ECO:0000256" key="1">
    <source>
        <dbReference type="SAM" id="MobiDB-lite"/>
    </source>
</evidence>
<gene>
    <name evidence="2" type="ORF">VE01_03475</name>
</gene>
<dbReference type="GeneID" id="28836861"/>
<dbReference type="Proteomes" id="UP000091956">
    <property type="component" value="Unassembled WGS sequence"/>
</dbReference>
<evidence type="ECO:0000313" key="2">
    <source>
        <dbReference type="EMBL" id="OBT98632.1"/>
    </source>
</evidence>